<dbReference type="InParanoid" id="J4H3U9"/>
<name>J4H3U9_9APHY</name>
<evidence type="ECO:0000313" key="1">
    <source>
        <dbReference type="EMBL" id="CCM03874.1"/>
    </source>
</evidence>
<sequence length="84" mass="9201">MTILNIAAIYTVLLLLAQTPLVNALFLKILPRLTGTPPVIAARKPAVTSIVPAVRHKIRLASWIAVDCLSVQEPHVNKLKERVT</sequence>
<protein>
    <submittedName>
        <fullName evidence="1">Uncharacterized protein</fullName>
    </submittedName>
</protein>
<dbReference type="Proteomes" id="UP000006352">
    <property type="component" value="Unassembled WGS sequence"/>
</dbReference>
<dbReference type="HOGENOM" id="CLU_2527478_0_0_1"/>
<dbReference type="EMBL" id="HE797131">
    <property type="protein sequence ID" value="CCM03874.1"/>
    <property type="molecule type" value="Genomic_DNA"/>
</dbReference>
<dbReference type="AlphaFoldDB" id="J4H3U9"/>
<dbReference type="RefSeq" id="XP_012183157.1">
    <property type="nucleotide sequence ID" value="XM_012327767.1"/>
</dbReference>
<keyword evidence="2" id="KW-1185">Reference proteome</keyword>
<gene>
    <name evidence="1" type="ORF">FIBRA_06025</name>
</gene>
<evidence type="ECO:0000313" key="2">
    <source>
        <dbReference type="Proteomes" id="UP000006352"/>
    </source>
</evidence>
<accession>J4H3U9</accession>
<reference evidence="1 2" key="1">
    <citation type="journal article" date="2012" name="Appl. Environ. Microbiol.">
        <title>Short-read sequencing for genomic analysis of the brown rot fungus Fibroporia radiculosa.</title>
        <authorList>
            <person name="Tang J.D."/>
            <person name="Perkins A.D."/>
            <person name="Sonstegard T.S."/>
            <person name="Schroeder S.G."/>
            <person name="Burgess S.C."/>
            <person name="Diehl S.V."/>
        </authorList>
    </citation>
    <scope>NUCLEOTIDE SEQUENCE [LARGE SCALE GENOMIC DNA]</scope>
    <source>
        <strain evidence="1 2">TFFH 294</strain>
    </source>
</reference>
<dbReference type="GeneID" id="24098785"/>
<organism evidence="1 2">
    <name type="scientific">Fibroporia radiculosa</name>
    <dbReference type="NCBI Taxonomy" id="599839"/>
    <lineage>
        <taxon>Eukaryota</taxon>
        <taxon>Fungi</taxon>
        <taxon>Dikarya</taxon>
        <taxon>Basidiomycota</taxon>
        <taxon>Agaricomycotina</taxon>
        <taxon>Agaricomycetes</taxon>
        <taxon>Polyporales</taxon>
        <taxon>Fibroporiaceae</taxon>
        <taxon>Fibroporia</taxon>
    </lineage>
</organism>
<proteinExistence type="predicted"/>